<dbReference type="EMBL" id="JABFAE010000008">
    <property type="protein sequence ID" value="MBA0834208.1"/>
    <property type="molecule type" value="Genomic_DNA"/>
</dbReference>
<dbReference type="Proteomes" id="UP000593575">
    <property type="component" value="Unassembled WGS sequence"/>
</dbReference>
<keyword evidence="2" id="KW-1185">Reference proteome</keyword>
<evidence type="ECO:0000313" key="2">
    <source>
        <dbReference type="Proteomes" id="UP000593575"/>
    </source>
</evidence>
<proteinExistence type="predicted"/>
<evidence type="ECO:0000313" key="1">
    <source>
        <dbReference type="EMBL" id="MBA0834208.1"/>
    </source>
</evidence>
<gene>
    <name evidence="1" type="ORF">Goarm_006581</name>
</gene>
<organism evidence="1 2">
    <name type="scientific">Gossypium armourianum</name>
    <dbReference type="NCBI Taxonomy" id="34283"/>
    <lineage>
        <taxon>Eukaryota</taxon>
        <taxon>Viridiplantae</taxon>
        <taxon>Streptophyta</taxon>
        <taxon>Embryophyta</taxon>
        <taxon>Tracheophyta</taxon>
        <taxon>Spermatophyta</taxon>
        <taxon>Magnoliopsida</taxon>
        <taxon>eudicotyledons</taxon>
        <taxon>Gunneridae</taxon>
        <taxon>Pentapetalae</taxon>
        <taxon>rosids</taxon>
        <taxon>malvids</taxon>
        <taxon>Malvales</taxon>
        <taxon>Malvaceae</taxon>
        <taxon>Malvoideae</taxon>
        <taxon>Gossypium</taxon>
    </lineage>
</organism>
<dbReference type="AlphaFoldDB" id="A0A7J9JJX8"/>
<name>A0A7J9JJX8_9ROSI</name>
<protein>
    <submittedName>
        <fullName evidence="1">Uncharacterized protein</fullName>
    </submittedName>
</protein>
<reference evidence="1 2" key="1">
    <citation type="journal article" date="2019" name="Genome Biol. Evol.">
        <title>Insights into the evolution of the New World diploid cottons (Gossypium, subgenus Houzingenia) based on genome sequencing.</title>
        <authorList>
            <person name="Grover C.E."/>
            <person name="Arick M.A. 2nd"/>
            <person name="Thrash A."/>
            <person name="Conover J.L."/>
            <person name="Sanders W.S."/>
            <person name="Peterson D.G."/>
            <person name="Frelichowski J.E."/>
            <person name="Scheffler J.A."/>
            <person name="Scheffler B.E."/>
            <person name="Wendel J.F."/>
        </authorList>
    </citation>
    <scope>NUCLEOTIDE SEQUENCE [LARGE SCALE GENOMIC DNA]</scope>
    <source>
        <strain evidence="1">6</strain>
        <tissue evidence="1">Leaf</tissue>
    </source>
</reference>
<accession>A0A7J9JJX8</accession>
<sequence length="23" mass="2393">MCWATQPSKGKIGGCLSLLQSLA</sequence>
<comment type="caution">
    <text evidence="1">The sequence shown here is derived from an EMBL/GenBank/DDBJ whole genome shotgun (WGS) entry which is preliminary data.</text>
</comment>